<proteinExistence type="predicted"/>
<organism evidence="1 2">
    <name type="scientific">Caballeronia novacaledonica</name>
    <dbReference type="NCBI Taxonomy" id="1544861"/>
    <lineage>
        <taxon>Bacteria</taxon>
        <taxon>Pseudomonadati</taxon>
        <taxon>Pseudomonadota</taxon>
        <taxon>Betaproteobacteria</taxon>
        <taxon>Burkholderiales</taxon>
        <taxon>Burkholderiaceae</taxon>
        <taxon>Caballeronia</taxon>
    </lineage>
</organism>
<sequence>MLIAAGGFVDAFDVYLPSSVVAAAVKDGFTDLAHGAMFISAGFFGMLIGAASSGWIGDRYGRRASYQINLAIFGIASFAACFVPNMWWLIVCRFVMGLGLGAELVVAAGTLCEFIPPKYRGRWGALLGMLINIGLPAANAAGYFIIPHSSWRAMFLLVAVGGVLVWIMRRHMPESPRWLESRGRTEEAEATLAAIEAEVMAQHGSLPPVGVVQDLTTTYVPLRALFSRALLGRTVVASLVQVAVNVSVYGMIAWIPTFLVKQGMSVVSSLGYTTLMTAGGPTGALLAFFISDRIPRKVSMIGSAVAIIVFGSVYPTLTNPTLLTFIGFCLVSSIYYLVAVGFYSYAPELFPTALRLRGGGFANVCGRFASILMPYVIVMLFEHFGVKGIVAMVVSVAVLLIIGVALLRVEMRDVSLDASDRAINDASDLIPTSPAQFQR</sequence>
<dbReference type="EMBL" id="BPUR01000031">
    <property type="protein sequence ID" value="GJH21822.1"/>
    <property type="molecule type" value="Genomic_DNA"/>
</dbReference>
<dbReference type="Proteomes" id="UP001055013">
    <property type="component" value="Unassembled WGS sequence"/>
</dbReference>
<name>A0ACB5R3N4_9BURK</name>
<keyword evidence="2" id="KW-1185">Reference proteome</keyword>
<accession>A0ACB5R3N4</accession>
<evidence type="ECO:0000313" key="1">
    <source>
        <dbReference type="EMBL" id="GJH21822.1"/>
    </source>
</evidence>
<reference evidence="1" key="1">
    <citation type="submission" date="2021-09" db="EMBL/GenBank/DDBJ databases">
        <title>Isolation and characterization of 3-chlorobenzoate degrading bacteria from soils in Shizuoka.</title>
        <authorList>
            <person name="Ifat A."/>
            <person name="Ogawa N."/>
            <person name="Kimbara K."/>
            <person name="Moriuchi R."/>
            <person name="Dohra H."/>
            <person name="Shintani M."/>
        </authorList>
    </citation>
    <scope>NUCLEOTIDE SEQUENCE</scope>
    <source>
        <strain evidence="1">19CS2-2</strain>
    </source>
</reference>
<evidence type="ECO:0000313" key="2">
    <source>
        <dbReference type="Proteomes" id="UP001055013"/>
    </source>
</evidence>
<protein>
    <submittedName>
        <fullName evidence="1">MFS transporter</fullName>
    </submittedName>
</protein>
<gene>
    <name evidence="1" type="ORF">CBA19CS22_34790</name>
</gene>
<comment type="caution">
    <text evidence="1">The sequence shown here is derived from an EMBL/GenBank/DDBJ whole genome shotgun (WGS) entry which is preliminary data.</text>
</comment>